<dbReference type="InterPro" id="IPR029063">
    <property type="entry name" value="SAM-dependent_MTases_sf"/>
</dbReference>
<keyword evidence="10" id="KW-0175">Coiled coil</keyword>
<evidence type="ECO:0000259" key="11">
    <source>
        <dbReference type="Pfam" id="PF01420"/>
    </source>
</evidence>
<keyword evidence="4 14" id="KW-0489">Methyltransferase</keyword>
<dbReference type="EMBL" id="LBPX01000002">
    <property type="protein sequence ID" value="KKP68451.1"/>
    <property type="molecule type" value="Genomic_DNA"/>
</dbReference>
<evidence type="ECO:0000259" key="13">
    <source>
        <dbReference type="Pfam" id="PF18734"/>
    </source>
</evidence>
<dbReference type="AlphaFoldDB" id="A0A0G0BXA7"/>
<evidence type="ECO:0000256" key="7">
    <source>
        <dbReference type="ARBA" id="ARBA00022747"/>
    </source>
</evidence>
<evidence type="ECO:0000256" key="9">
    <source>
        <dbReference type="ARBA" id="ARBA00047942"/>
    </source>
</evidence>
<comment type="similarity">
    <text evidence="2">Belongs to the type-I restriction system S methylase family.</text>
</comment>
<dbReference type="Pfam" id="PF02384">
    <property type="entry name" value="N6_Mtase"/>
    <property type="match status" value="1"/>
</dbReference>
<dbReference type="InterPro" id="IPR000055">
    <property type="entry name" value="Restrct_endonuc_typeI_TRD"/>
</dbReference>
<evidence type="ECO:0000256" key="8">
    <source>
        <dbReference type="ARBA" id="ARBA00023125"/>
    </source>
</evidence>
<comment type="caution">
    <text evidence="14">The sequence shown here is derived from an EMBL/GenBank/DDBJ whole genome shotgun (WGS) entry which is preliminary data.</text>
</comment>
<dbReference type="GO" id="GO:0009307">
    <property type="term" value="P:DNA restriction-modification system"/>
    <property type="evidence" value="ECO:0007669"/>
    <property type="project" value="UniProtKB-KW"/>
</dbReference>
<protein>
    <recommendedName>
        <fullName evidence="3">site-specific DNA-methyltransferase (adenine-specific)</fullName>
        <ecNumber evidence="3">2.1.1.72</ecNumber>
    </recommendedName>
</protein>
<evidence type="ECO:0000313" key="15">
    <source>
        <dbReference type="Proteomes" id="UP000034127"/>
    </source>
</evidence>
<dbReference type="Pfam" id="PF01420">
    <property type="entry name" value="Methylase_S"/>
    <property type="match status" value="2"/>
</dbReference>
<dbReference type="PANTHER" id="PTHR42933:SF3">
    <property type="entry name" value="TYPE I RESTRICTION ENZYME MJAVIII METHYLASE SUBUNIT"/>
    <property type="match status" value="1"/>
</dbReference>
<evidence type="ECO:0000256" key="1">
    <source>
        <dbReference type="ARBA" id="ARBA00006594"/>
    </source>
</evidence>
<evidence type="ECO:0000256" key="3">
    <source>
        <dbReference type="ARBA" id="ARBA00011900"/>
    </source>
</evidence>
<dbReference type="InterPro" id="IPR040704">
    <property type="entry name" value="HEPN_AbiU2"/>
</dbReference>
<dbReference type="SUPFAM" id="SSF116734">
    <property type="entry name" value="DNA methylase specificity domain"/>
    <property type="match status" value="2"/>
</dbReference>
<proteinExistence type="inferred from homology"/>
<dbReference type="PANTHER" id="PTHR42933">
    <property type="entry name" value="SLR6095 PROTEIN"/>
    <property type="match status" value="1"/>
</dbReference>
<dbReference type="GO" id="GO:0003677">
    <property type="term" value="F:DNA binding"/>
    <property type="evidence" value="ECO:0007669"/>
    <property type="project" value="UniProtKB-KW"/>
</dbReference>
<feature type="domain" description="DNA methylase adenine-specific" evidence="12">
    <location>
        <begin position="133"/>
        <end position="451"/>
    </location>
</feature>
<dbReference type="GO" id="GO:0008170">
    <property type="term" value="F:N-methyltransferase activity"/>
    <property type="evidence" value="ECO:0007669"/>
    <property type="project" value="InterPro"/>
</dbReference>
<dbReference type="Gene3D" id="3.90.220.20">
    <property type="entry name" value="DNA methylase specificity domains"/>
    <property type="match status" value="2"/>
</dbReference>
<dbReference type="Gene3D" id="3.40.50.150">
    <property type="entry name" value="Vaccinia Virus protein VP39"/>
    <property type="match status" value="1"/>
</dbReference>
<dbReference type="PRINTS" id="PR00507">
    <property type="entry name" value="N12N6MTFRASE"/>
</dbReference>
<feature type="domain" description="Type I restriction modification DNA specificity" evidence="11">
    <location>
        <begin position="648"/>
        <end position="805"/>
    </location>
</feature>
<dbReference type="InterPro" id="IPR044946">
    <property type="entry name" value="Restrct_endonuc_typeI_TRD_sf"/>
</dbReference>
<reference evidence="14 15" key="1">
    <citation type="journal article" date="2015" name="Nature">
        <title>rRNA introns, odd ribosomes, and small enigmatic genomes across a large radiation of phyla.</title>
        <authorList>
            <person name="Brown C.T."/>
            <person name="Hug L.A."/>
            <person name="Thomas B.C."/>
            <person name="Sharon I."/>
            <person name="Castelle C.J."/>
            <person name="Singh A."/>
            <person name="Wilkins M.J."/>
            <person name="Williams K.H."/>
            <person name="Banfield J.F."/>
        </authorList>
    </citation>
    <scope>NUCLEOTIDE SEQUENCE [LARGE SCALE GENOMIC DNA]</scope>
</reference>
<dbReference type="InterPro" id="IPR038333">
    <property type="entry name" value="T1MK-like_N_sf"/>
</dbReference>
<accession>A0A0G0BXA7</accession>
<dbReference type="GO" id="GO:0032259">
    <property type="term" value="P:methylation"/>
    <property type="evidence" value="ECO:0007669"/>
    <property type="project" value="UniProtKB-KW"/>
</dbReference>
<sequence length="1067" mass="121507">MLTQETKRKIDSARDILVGKVPDPKAQVEQITTAMIYKFMDDMDKDAVELGGKARFFTNGFEKYAWSKILDSKLGGHERLDLYAEAIVQMSSNPHIPQLFRDIFKDAFLPYRNPETLSLFLKEINSFTYDHSEDLGDAFEYLLSIMGSQGDAGQFRTPRHIIDFIVAVVDPKKDDSILDPACGTAGFLISAYKHILKQHDGKDDPKQNEKPLTPDDKKRLMNNLFGYDISPDMVKLSKVNMYLHGFAEPKIFEYDTLSSDEKWDETYDVIMANPPFMTPKGGIRPHKRFSVQANRAEVLFVDYIKEHLRPNGRAGIIVPEGIIFQSGTAYKQLRKLLVEDGLFAVVSLPNGVFNPYSGVKTSILFFDNSLAKRTKDILFIKIDSDGFDLGAQRRKIENNDLTDALIILRKFIKDPEDALLVEEKSLFSLVSKTKISEDGSYNLSSDQYKQIDVKSNQKWPMVTLGEVCVLQRGLTYSSDKIGDEKHGVPFYNLKSIKRNGSEQRNDFKYFTGEIKEKHMVTKGDLLIALTDLTPTSELIGSPKLITDDTIAAYSADLAKISPLDNKIEISYLYSLLRTKNYRKYIVSFSHGANVKHLQVDGFYKFQIPLPPVNIQKELVTQIGDCQKIIDGVRQVVENWKPNIEIDPTWKSIAIKDICTLVRGSSPRPQGDKRYYCGKIPRLMVSDVTRDGMYTTPKIDTLTEEGAKLSRPMKKGEVVMAVSGNPGLPTILSIDACIHDGFVGFRDLSDKIIPEYLYFVLLHQKESNNSQSVGAVFKNLTTDQIKKFQIPVPPINIQFELVTGIERERQIIIANREISREYEDKIQQIVDGVYGGKTPIAKQGSQEELINALKEEFESIESEVIRMMGNKEVFQEIVEISKKNSQINKGNSLWDFLKESYVALMVTAVCRQIDTDERSSSLVNLLKTILFNPTVIQSLNKDWYSEQYHRDDDIFPGFMEGIGKGDFEEHFGSKEYVDPAIVYMDLKKLEEDTKEIKKYRNKRIAHFDKNESLFKANYDDLHKAVETVRSIASKYYLLLKQGGNDLIPVDQTDWQEILTVPWINDKSK</sequence>
<dbReference type="Pfam" id="PF18734">
    <property type="entry name" value="HEPN_AbiU2"/>
    <property type="match status" value="1"/>
</dbReference>
<evidence type="ECO:0000259" key="12">
    <source>
        <dbReference type="Pfam" id="PF02384"/>
    </source>
</evidence>
<keyword evidence="8" id="KW-0238">DNA-binding</keyword>
<dbReference type="InterPro" id="IPR003356">
    <property type="entry name" value="DNA_methylase_A-5"/>
</dbReference>
<evidence type="ECO:0000256" key="4">
    <source>
        <dbReference type="ARBA" id="ARBA00022603"/>
    </source>
</evidence>
<dbReference type="CDD" id="cd02440">
    <property type="entry name" value="AdoMet_MTases"/>
    <property type="match status" value="1"/>
</dbReference>
<evidence type="ECO:0000256" key="6">
    <source>
        <dbReference type="ARBA" id="ARBA00022691"/>
    </source>
</evidence>
<feature type="domain" description="Type I restriction modification DNA specificity" evidence="11">
    <location>
        <begin position="457"/>
        <end position="620"/>
    </location>
</feature>
<evidence type="ECO:0000256" key="2">
    <source>
        <dbReference type="ARBA" id="ARBA00010923"/>
    </source>
</evidence>
<comment type="catalytic activity">
    <reaction evidence="9">
        <text>a 2'-deoxyadenosine in DNA + S-adenosyl-L-methionine = an N(6)-methyl-2'-deoxyadenosine in DNA + S-adenosyl-L-homocysteine + H(+)</text>
        <dbReference type="Rhea" id="RHEA:15197"/>
        <dbReference type="Rhea" id="RHEA-COMP:12418"/>
        <dbReference type="Rhea" id="RHEA-COMP:12419"/>
        <dbReference type="ChEBI" id="CHEBI:15378"/>
        <dbReference type="ChEBI" id="CHEBI:57856"/>
        <dbReference type="ChEBI" id="CHEBI:59789"/>
        <dbReference type="ChEBI" id="CHEBI:90615"/>
        <dbReference type="ChEBI" id="CHEBI:90616"/>
        <dbReference type="EC" id="2.1.1.72"/>
    </reaction>
</comment>
<comment type="similarity">
    <text evidence="1">Belongs to the N(4)/N(6)-methyltransferase family.</text>
</comment>
<dbReference type="PATRIC" id="fig|1618485.3.peg.76"/>
<gene>
    <name evidence="14" type="ORF">UR63_C0002G0026</name>
</gene>
<dbReference type="EC" id="2.1.1.72" evidence="3"/>
<keyword evidence="7" id="KW-0680">Restriction system</keyword>
<dbReference type="SUPFAM" id="SSF53335">
    <property type="entry name" value="S-adenosyl-L-methionine-dependent methyltransferases"/>
    <property type="match status" value="1"/>
</dbReference>
<keyword evidence="5" id="KW-0808">Transferase</keyword>
<name>A0A0G0BXA7_9BACT</name>
<feature type="domain" description="HEPN AbiU2-like" evidence="13">
    <location>
        <begin position="850"/>
        <end position="1053"/>
    </location>
</feature>
<dbReference type="Gene3D" id="1.20.1260.30">
    <property type="match status" value="1"/>
</dbReference>
<feature type="coiled-coil region" evidence="10">
    <location>
        <begin position="842"/>
        <end position="869"/>
    </location>
</feature>
<dbReference type="Proteomes" id="UP000034127">
    <property type="component" value="Unassembled WGS sequence"/>
</dbReference>
<evidence type="ECO:0000256" key="10">
    <source>
        <dbReference type="SAM" id="Coils"/>
    </source>
</evidence>
<evidence type="ECO:0000256" key="5">
    <source>
        <dbReference type="ARBA" id="ARBA00022679"/>
    </source>
</evidence>
<dbReference type="GO" id="GO:0009007">
    <property type="term" value="F:site-specific DNA-methyltransferase (adenine-specific) activity"/>
    <property type="evidence" value="ECO:0007669"/>
    <property type="project" value="UniProtKB-EC"/>
</dbReference>
<dbReference type="InterPro" id="IPR051537">
    <property type="entry name" value="DNA_Adenine_Mtase"/>
</dbReference>
<organism evidence="14 15">
    <name type="scientific">Candidatus Roizmanbacteria bacterium GW2011_GWC2_35_12</name>
    <dbReference type="NCBI Taxonomy" id="1618485"/>
    <lineage>
        <taxon>Bacteria</taxon>
        <taxon>Candidatus Roizmaniibacteriota</taxon>
    </lineage>
</organism>
<keyword evidence="6" id="KW-0949">S-adenosyl-L-methionine</keyword>
<evidence type="ECO:0000313" key="14">
    <source>
        <dbReference type="EMBL" id="KKP68451.1"/>
    </source>
</evidence>